<dbReference type="GO" id="GO:0009103">
    <property type="term" value="P:lipopolysaccharide biosynthetic process"/>
    <property type="evidence" value="ECO:0007669"/>
    <property type="project" value="UniProtKB-ARBA"/>
</dbReference>
<dbReference type="GO" id="GO:0016763">
    <property type="term" value="F:pentosyltransferase activity"/>
    <property type="evidence" value="ECO:0007669"/>
    <property type="project" value="TreeGrafter"/>
</dbReference>
<evidence type="ECO:0000313" key="11">
    <source>
        <dbReference type="Proteomes" id="UP000675920"/>
    </source>
</evidence>
<accession>A0A8B6X838</accession>
<evidence type="ECO:0000313" key="12">
    <source>
        <dbReference type="RefSeq" id="WP_051377881.1"/>
    </source>
</evidence>
<feature type="transmembrane region" description="Helical" evidence="9">
    <location>
        <begin position="336"/>
        <end position="359"/>
    </location>
</feature>
<name>A0A8B6X838_9BURK</name>
<keyword evidence="6 9" id="KW-1133">Transmembrane helix</keyword>
<keyword evidence="3" id="KW-0328">Glycosyltransferase</keyword>
<sequence length="555" mass="59999">MNRDAGRHGHGPADAPAPLSSPALPAGASPQQRAARWLLGLVIALGLIRLFTLGAYVLYDTTEARYGEVARLMLATGDWITPQNDPGVPFWAKPPLYAWAGAASMAIFGVNEFAVRLPSLLFFAGACAMVFAWGRALVPPPAYRPSAPGLGYDAAGRHAAAAAHTALGRATGLAAVFLLSTMPLAFVSAGAIMTEASLLFCTTWLLAAYRFAVVARARGDAPAAPVWRWGFFVAAGLGMLAKGPVALVYAGMPIFAWTLLRNRWIDLWRGLPWVRGTLLAALICAPWYIAAEIRTPGYWEYFFIGEHYKRFTEPGWTGDRYGNAHTEPHGQIWIDWLAGAAPWAEAAIVLGLIGGARWLRGLSGNNADRQPVPWSGDELFYLVLGAVCAQAFFTMSGNLIWTYSLPALPPLALLLAPWFAGQDRFAPALRRMAMVLPLVFAVGFWGWAPKYADGRSVARLVADWRAASVAAPGELVFVRDGLPHSAKFYSRATARAVGDDEGLALADGPDTVYLAFSHDDPKGPAIAPELAARFGDRIELIGSYRHYALFRHRGR</sequence>
<dbReference type="Pfam" id="PF02366">
    <property type="entry name" value="PMT"/>
    <property type="match status" value="2"/>
</dbReference>
<reference evidence="12" key="1">
    <citation type="journal article" date="2003" name="J. Mol. Biol.">
        <title>An evolving hierarchical family classification for glycosyltransferases.</title>
        <authorList>
            <person name="Coutinho P.M."/>
            <person name="Deleury E."/>
            <person name="Davies G.J."/>
            <person name="Henrissat B."/>
        </authorList>
    </citation>
    <scope>NUCLEOTIDE SEQUENCE</scope>
</reference>
<feature type="transmembrane region" description="Helical" evidence="9">
    <location>
        <begin position="120"/>
        <end position="138"/>
    </location>
</feature>
<dbReference type="GO" id="GO:0000030">
    <property type="term" value="F:mannosyltransferase activity"/>
    <property type="evidence" value="ECO:0007669"/>
    <property type="project" value="InterPro"/>
</dbReference>
<dbReference type="PANTHER" id="PTHR33908">
    <property type="entry name" value="MANNOSYLTRANSFERASE YKCB-RELATED"/>
    <property type="match status" value="1"/>
</dbReference>
<dbReference type="Proteomes" id="UP000675920">
    <property type="component" value="Unplaced"/>
</dbReference>
<feature type="domain" description="ArnT-like N-terminal" evidence="10">
    <location>
        <begin position="169"/>
        <end position="302"/>
    </location>
</feature>
<dbReference type="PANTHER" id="PTHR33908:SF3">
    <property type="entry name" value="UNDECAPRENYL PHOSPHATE-ALPHA-4-AMINO-4-DEOXY-L-ARABINOSE ARABINOSYL TRANSFERASE"/>
    <property type="match status" value="1"/>
</dbReference>
<reference evidence="12" key="4">
    <citation type="submission" date="2025-08" db="UniProtKB">
        <authorList>
            <consortium name="RefSeq"/>
        </authorList>
    </citation>
    <scope>IDENTIFICATION</scope>
</reference>
<evidence type="ECO:0000256" key="3">
    <source>
        <dbReference type="ARBA" id="ARBA00022676"/>
    </source>
</evidence>
<evidence type="ECO:0000256" key="8">
    <source>
        <dbReference type="SAM" id="MobiDB-lite"/>
    </source>
</evidence>
<dbReference type="GO" id="GO:0010041">
    <property type="term" value="P:response to iron(III) ion"/>
    <property type="evidence" value="ECO:0007669"/>
    <property type="project" value="TreeGrafter"/>
</dbReference>
<evidence type="ECO:0000256" key="7">
    <source>
        <dbReference type="ARBA" id="ARBA00023136"/>
    </source>
</evidence>
<dbReference type="InterPro" id="IPR050297">
    <property type="entry name" value="LipidA_mod_glycosyltrf_83"/>
</dbReference>
<dbReference type="InterPro" id="IPR003342">
    <property type="entry name" value="ArnT-like_N"/>
</dbReference>
<feature type="domain" description="ArnT-like N-terminal" evidence="10">
    <location>
        <begin position="52"/>
        <end position="133"/>
    </location>
</feature>
<keyword evidence="5 9" id="KW-0812">Transmembrane</keyword>
<reference evidence="12" key="3">
    <citation type="journal article" date="2016" name="Science">
        <title>Structures of aminoarabinose transferase ArnT suggest a molecular basis for lipid A glycosylation.</title>
        <authorList>
            <person name="Petrou V.I."/>
            <person name="Herrera C.M."/>
            <person name="Schultz K.M."/>
            <person name="Clarke O.B."/>
            <person name="Vendome J."/>
            <person name="Tomasek D."/>
            <person name="Banerjee S."/>
            <person name="Rajashankar K.R."/>
            <person name="Belcher Dufrisne M."/>
            <person name="Kloss B."/>
            <person name="Kloppmann E."/>
            <person name="Rost B."/>
            <person name="Klug C.S."/>
            <person name="Trent M.S."/>
            <person name="Shapiro L."/>
            <person name="Mancia F."/>
        </authorList>
    </citation>
    <scope>NUCLEOTIDE SEQUENCE</scope>
</reference>
<comment type="subcellular location">
    <subcellularLocation>
        <location evidence="1">Cell membrane</location>
        <topology evidence="1">Multi-pass membrane protein</topology>
    </subcellularLocation>
</comment>
<feature type="transmembrane region" description="Helical" evidence="9">
    <location>
        <begin position="272"/>
        <end position="290"/>
    </location>
</feature>
<organism evidence="11 12">
    <name type="scientific">Derxia gummosa DSM 723</name>
    <dbReference type="NCBI Taxonomy" id="1121388"/>
    <lineage>
        <taxon>Bacteria</taxon>
        <taxon>Pseudomonadati</taxon>
        <taxon>Pseudomonadota</taxon>
        <taxon>Betaproteobacteria</taxon>
        <taxon>Burkholderiales</taxon>
        <taxon>Alcaligenaceae</taxon>
        <taxon>Derxia</taxon>
    </lineage>
</organism>
<dbReference type="GO" id="GO:0005886">
    <property type="term" value="C:plasma membrane"/>
    <property type="evidence" value="ECO:0007669"/>
    <property type="project" value="UniProtKB-SubCell"/>
</dbReference>
<protein>
    <submittedName>
        <fullName evidence="12">ArnT family glycosyltransferase</fullName>
        <ecNumber evidence="12">2.4.-.-</ecNumber>
    </submittedName>
</protein>
<feature type="transmembrane region" description="Helical" evidence="9">
    <location>
        <begin position="186"/>
        <end position="209"/>
    </location>
</feature>
<evidence type="ECO:0000256" key="5">
    <source>
        <dbReference type="ARBA" id="ARBA00022692"/>
    </source>
</evidence>
<evidence type="ECO:0000256" key="4">
    <source>
        <dbReference type="ARBA" id="ARBA00022679"/>
    </source>
</evidence>
<feature type="region of interest" description="Disordered" evidence="8">
    <location>
        <begin position="1"/>
        <end position="27"/>
    </location>
</feature>
<keyword evidence="4" id="KW-0808">Transferase</keyword>
<feature type="transmembrane region" description="Helical" evidence="9">
    <location>
        <begin position="96"/>
        <end position="113"/>
    </location>
</feature>
<reference evidence="12" key="2">
    <citation type="journal article" date="2006" name="Glycobiology">
        <title>Structures and mechanisms of glycosyltransferases.</title>
        <authorList>
            <person name="Breton C."/>
            <person name="Snajdrova L."/>
            <person name="Jeanneau C."/>
            <person name="Koca J."/>
            <person name="Imberty A."/>
        </authorList>
    </citation>
    <scope>NUCLEOTIDE SEQUENCE</scope>
</reference>
<keyword evidence="7 9" id="KW-0472">Membrane</keyword>
<dbReference type="OrthoDB" id="9775035at2"/>
<evidence type="ECO:0000259" key="10">
    <source>
        <dbReference type="Pfam" id="PF02366"/>
    </source>
</evidence>
<evidence type="ECO:0000256" key="6">
    <source>
        <dbReference type="ARBA" id="ARBA00022989"/>
    </source>
</evidence>
<feature type="transmembrane region" description="Helical" evidence="9">
    <location>
        <begin position="229"/>
        <end position="260"/>
    </location>
</feature>
<dbReference type="RefSeq" id="WP_051377881.1">
    <property type="nucleotide sequence ID" value="NZ_AXWS01000007.1"/>
</dbReference>
<feature type="transmembrane region" description="Helical" evidence="9">
    <location>
        <begin position="432"/>
        <end position="448"/>
    </location>
</feature>
<proteinExistence type="predicted"/>
<dbReference type="EC" id="2.4.-.-" evidence="12"/>
<dbReference type="AlphaFoldDB" id="A0A8B6X838"/>
<evidence type="ECO:0000256" key="9">
    <source>
        <dbReference type="SAM" id="Phobius"/>
    </source>
</evidence>
<evidence type="ECO:0000256" key="2">
    <source>
        <dbReference type="ARBA" id="ARBA00022475"/>
    </source>
</evidence>
<keyword evidence="11" id="KW-1185">Reference proteome</keyword>
<feature type="transmembrane region" description="Helical" evidence="9">
    <location>
        <begin position="37"/>
        <end position="59"/>
    </location>
</feature>
<feature type="compositionally biased region" description="Low complexity" evidence="8">
    <location>
        <begin position="12"/>
        <end position="27"/>
    </location>
</feature>
<feature type="transmembrane region" description="Helical" evidence="9">
    <location>
        <begin position="379"/>
        <end position="395"/>
    </location>
</feature>
<dbReference type="GO" id="GO:0006493">
    <property type="term" value="P:protein O-linked glycosylation"/>
    <property type="evidence" value="ECO:0007669"/>
    <property type="project" value="InterPro"/>
</dbReference>
<evidence type="ECO:0000256" key="1">
    <source>
        <dbReference type="ARBA" id="ARBA00004651"/>
    </source>
</evidence>
<keyword evidence="2" id="KW-1003">Cell membrane</keyword>